<evidence type="ECO:0000313" key="3">
    <source>
        <dbReference type="EMBL" id="OPE56441.1"/>
    </source>
</evidence>
<dbReference type="EMBL" id="MSDS01000104">
    <property type="protein sequence ID" value="OPE56441.1"/>
    <property type="molecule type" value="Genomic_DNA"/>
</dbReference>
<dbReference type="NCBIfam" id="NF033517">
    <property type="entry name" value="transpos_IS66"/>
    <property type="match status" value="1"/>
</dbReference>
<dbReference type="AlphaFoldDB" id="A0AB36KIH3"/>
<organism evidence="3 4">
    <name type="scientific">Pseudomonas syringae pv. tomato</name>
    <dbReference type="NCBI Taxonomy" id="323"/>
    <lineage>
        <taxon>Bacteria</taxon>
        <taxon>Pseudomonadati</taxon>
        <taxon>Pseudomonadota</taxon>
        <taxon>Gammaproteobacteria</taxon>
        <taxon>Pseudomonadales</taxon>
        <taxon>Pseudomonadaceae</taxon>
        <taxon>Pseudomonas</taxon>
    </lineage>
</organism>
<feature type="non-terminal residue" evidence="3">
    <location>
        <position position="303"/>
    </location>
</feature>
<sequence length="303" mass="34310">MLPVGDSDEEVVAPIKRRGQRKPLSADLPRIEVIHELPEHELTCACGCRKHVISEETSEQLDIVPMQIRVIKHIRKVYGCRGCETAPVTADKPAQLIEKSMASPSVLAMLLTTKYVDGLPLHRFETVLSRHGIEIPRQTLARWVIQCSEHFQPLLNLMRDRLFESPLIHCDETRVQVLKEPETDPASQSWMWVQASGPPDRKVVLFDYTSSRAQEVPLRLLESYCGYVMTDDYAGYNALALQPGVERLACMAHVRRKFVEAKKVQPQGKTGRADVALSSINKLYGIERELKDVSDGQRYIGRQ</sequence>
<dbReference type="InterPro" id="IPR052344">
    <property type="entry name" value="Transposase-related"/>
</dbReference>
<dbReference type="Pfam" id="PF03050">
    <property type="entry name" value="DDE_Tnp_IS66"/>
    <property type="match status" value="1"/>
</dbReference>
<evidence type="ECO:0000259" key="2">
    <source>
        <dbReference type="Pfam" id="PF13005"/>
    </source>
</evidence>
<dbReference type="InterPro" id="IPR024474">
    <property type="entry name" value="Znf_dom_IS66"/>
</dbReference>
<name>A0AB36KIH3_PSEUB</name>
<comment type="caution">
    <text evidence="3">The sequence shown here is derived from an EMBL/GenBank/DDBJ whole genome shotgun (WGS) entry which is preliminary data.</text>
</comment>
<reference evidence="3 4" key="1">
    <citation type="journal article" date="2017" name="Mol. Ecol.">
        <title>Adaptation of the pathogen, Pseudomonas syringae, during experimental evolution on a native vs. alternative host plant.</title>
        <authorList>
            <person name="Meaden S."/>
            <person name="Koskella B."/>
        </authorList>
    </citation>
    <scope>NUCLEOTIDE SEQUENCE [LARGE SCALE GENOMIC DNA]</scope>
    <source>
        <strain evidence="3 4">PT23</strain>
    </source>
</reference>
<accession>A0AB36KIH3</accession>
<dbReference type="InterPro" id="IPR004291">
    <property type="entry name" value="Transposase_IS66_central"/>
</dbReference>
<dbReference type="Pfam" id="PF13005">
    <property type="entry name" value="zf-IS66"/>
    <property type="match status" value="1"/>
</dbReference>
<dbReference type="PANTHER" id="PTHR33678">
    <property type="entry name" value="BLL1576 PROTEIN"/>
    <property type="match status" value="1"/>
</dbReference>
<evidence type="ECO:0000259" key="1">
    <source>
        <dbReference type="Pfam" id="PF03050"/>
    </source>
</evidence>
<feature type="domain" description="Transposase IS66 zinc-finger binding" evidence="2">
    <location>
        <begin position="42"/>
        <end position="84"/>
    </location>
</feature>
<protein>
    <submittedName>
        <fullName evidence="3">IS66 family transposase</fullName>
    </submittedName>
</protein>
<evidence type="ECO:0000313" key="4">
    <source>
        <dbReference type="Proteomes" id="UP000189855"/>
    </source>
</evidence>
<feature type="domain" description="Transposase IS66 central" evidence="1">
    <location>
        <begin position="99"/>
        <end position="302"/>
    </location>
</feature>
<dbReference type="Proteomes" id="UP000189855">
    <property type="component" value="Unassembled WGS sequence"/>
</dbReference>
<gene>
    <name evidence="3" type="ORF">BTW15_29985</name>
</gene>
<proteinExistence type="predicted"/>